<dbReference type="AlphaFoldDB" id="A0A1B2IXA4"/>
<dbReference type="STRING" id="240427.AYR62_14610"/>
<dbReference type="GO" id="GO:0016652">
    <property type="term" value="F:oxidoreductase activity, acting on NAD(P)H as acceptor"/>
    <property type="evidence" value="ECO:0007669"/>
    <property type="project" value="UniProtKB-UniRule"/>
</dbReference>
<dbReference type="GO" id="GO:0010181">
    <property type="term" value="F:FMN binding"/>
    <property type="evidence" value="ECO:0007669"/>
    <property type="project" value="UniProtKB-UniRule"/>
</dbReference>
<evidence type="ECO:0000259" key="7">
    <source>
        <dbReference type="Pfam" id="PF02525"/>
    </source>
</evidence>
<gene>
    <name evidence="6" type="primary">azoR</name>
    <name evidence="8" type="ORF">AYR63_05600</name>
</gene>
<proteinExistence type="inferred from homology"/>
<name>A0A1B2IXA4_9LACO</name>
<dbReference type="HAMAP" id="MF_01216">
    <property type="entry name" value="Azoreductase_type1"/>
    <property type="match status" value="1"/>
</dbReference>
<comment type="caution">
    <text evidence="6">Lacks conserved residue(s) required for the propagation of feature annotation.</text>
</comment>
<comment type="similarity">
    <text evidence="6">Belongs to the azoreductase type 1 family.</text>
</comment>
<dbReference type="InterPro" id="IPR050104">
    <property type="entry name" value="FMN-dep_NADH:Q_OxRdtase_AzoR1"/>
</dbReference>
<comment type="function">
    <text evidence="6">Quinone reductase that provides resistance to thiol-specific stress caused by electrophilic quinones.</text>
</comment>
<evidence type="ECO:0000256" key="2">
    <source>
        <dbReference type="ARBA" id="ARBA00022643"/>
    </source>
</evidence>
<comment type="cofactor">
    <cofactor evidence="6">
        <name>FMN</name>
        <dbReference type="ChEBI" id="CHEBI:58210"/>
    </cofactor>
    <text evidence="6">Binds 1 FMN per subunit.</text>
</comment>
<dbReference type="EC" id="1.6.5.-" evidence="6"/>
<dbReference type="Gene3D" id="3.40.50.360">
    <property type="match status" value="1"/>
</dbReference>
<keyword evidence="3 6" id="KW-0560">Oxidoreductase</keyword>
<comment type="catalytic activity">
    <reaction evidence="6">
        <text>2 a quinone + NADH + H(+) = 2 a 1,4-benzosemiquinone + NAD(+)</text>
        <dbReference type="Rhea" id="RHEA:65952"/>
        <dbReference type="ChEBI" id="CHEBI:15378"/>
        <dbReference type="ChEBI" id="CHEBI:57540"/>
        <dbReference type="ChEBI" id="CHEBI:57945"/>
        <dbReference type="ChEBI" id="CHEBI:132124"/>
        <dbReference type="ChEBI" id="CHEBI:134225"/>
    </reaction>
</comment>
<protein>
    <recommendedName>
        <fullName evidence="6">FMN dependent NADH:quinone oxidoreductase</fullName>
        <ecNumber evidence="6">1.6.5.-</ecNumber>
    </recommendedName>
    <alternativeName>
        <fullName evidence="6">Azo-dye reductase</fullName>
    </alternativeName>
    <alternativeName>
        <fullName evidence="6">FMN-dependent NADH-azo compound oxidoreductase</fullName>
    </alternativeName>
    <alternativeName>
        <fullName evidence="6">FMN-dependent NADH-azoreductase</fullName>
        <ecNumber evidence="6">1.7.1.17</ecNumber>
    </alternativeName>
</protein>
<dbReference type="GO" id="GO:0009055">
    <property type="term" value="F:electron transfer activity"/>
    <property type="evidence" value="ECO:0007669"/>
    <property type="project" value="UniProtKB-UniRule"/>
</dbReference>
<evidence type="ECO:0000256" key="3">
    <source>
        <dbReference type="ARBA" id="ARBA00023002"/>
    </source>
</evidence>
<evidence type="ECO:0000256" key="5">
    <source>
        <dbReference type="ARBA" id="ARBA00048542"/>
    </source>
</evidence>
<accession>A0A1B2IXA4</accession>
<evidence type="ECO:0000313" key="9">
    <source>
        <dbReference type="Proteomes" id="UP000093267"/>
    </source>
</evidence>
<dbReference type="Proteomes" id="UP000093267">
    <property type="component" value="Chromosome"/>
</dbReference>
<dbReference type="InterPro" id="IPR003680">
    <property type="entry name" value="Flavodoxin_fold"/>
</dbReference>
<dbReference type="EC" id="1.7.1.17" evidence="6"/>
<keyword evidence="1 6" id="KW-0285">Flavoprotein</keyword>
<dbReference type="InterPro" id="IPR023048">
    <property type="entry name" value="NADH:quinone_OxRdtase_FMN_depd"/>
</dbReference>
<evidence type="ECO:0000256" key="4">
    <source>
        <dbReference type="ARBA" id="ARBA00023027"/>
    </source>
</evidence>
<sequence>MTKLLVIMAHPHTETTGKSVQVAQTFMTQYQQNHPEDEIVVRDLFTTSVPPLNDATFDAWLKVKYGKTLNSDEETLLAAHSDWLEEFVSADKYVFVNPMYNHFLPAELKSYIDVTAVTRKTFKYTANGPVGLLTGKKALHIQAAGGLYHDPEHPNAQADLGDSYLDMILNLYGIKDTNKIFIEGCDQMPEQTATILAAANDEATQLAKTF</sequence>
<comment type="catalytic activity">
    <reaction evidence="5">
        <text>N,N-dimethyl-1,4-phenylenediamine + anthranilate + 2 NAD(+) = 2-(4-dimethylaminophenyl)diazenylbenzoate + 2 NADH + 2 H(+)</text>
        <dbReference type="Rhea" id="RHEA:55872"/>
        <dbReference type="ChEBI" id="CHEBI:15378"/>
        <dbReference type="ChEBI" id="CHEBI:15783"/>
        <dbReference type="ChEBI" id="CHEBI:16567"/>
        <dbReference type="ChEBI" id="CHEBI:57540"/>
        <dbReference type="ChEBI" id="CHEBI:57945"/>
        <dbReference type="ChEBI" id="CHEBI:71579"/>
        <dbReference type="EC" id="1.7.1.17"/>
    </reaction>
    <physiologicalReaction direction="right-to-left" evidence="5">
        <dbReference type="Rhea" id="RHEA:55874"/>
    </physiologicalReaction>
</comment>
<dbReference type="RefSeq" id="WP_065937555.1">
    <property type="nucleotide sequence ID" value="NZ_CP014924.1"/>
</dbReference>
<dbReference type="GO" id="GO:0016655">
    <property type="term" value="F:oxidoreductase activity, acting on NAD(P)H, quinone or similar compound as acceptor"/>
    <property type="evidence" value="ECO:0007669"/>
    <property type="project" value="InterPro"/>
</dbReference>
<comment type="function">
    <text evidence="6">Also exhibits azoreductase activity. Catalyzes the reductive cleavage of the azo bond in aromatic azo compounds to the corresponding amines.</text>
</comment>
<comment type="subunit">
    <text evidence="6">Homodimer.</text>
</comment>
<reference evidence="8 9" key="1">
    <citation type="submission" date="2016-03" db="EMBL/GenBank/DDBJ databases">
        <title>Pediococcus and Lactobacillus from brewery environment - whole genome sequencing and assembly.</title>
        <authorList>
            <person name="Behr J."/>
            <person name="Geissler A.J."/>
            <person name="Vogel R.F."/>
        </authorList>
    </citation>
    <scope>NUCLEOTIDE SEQUENCE [LARGE SCALE GENOMIC DNA]</scope>
    <source>
        <strain evidence="8 9">TMW 1.1995</strain>
    </source>
</reference>
<keyword evidence="2 6" id="KW-0288">FMN</keyword>
<dbReference type="OrthoDB" id="9805013at2"/>
<evidence type="ECO:0000313" key="8">
    <source>
        <dbReference type="EMBL" id="ANZ66660.1"/>
    </source>
</evidence>
<organism evidence="8 9">
    <name type="scientific">Secundilactobacillus paracollinoides</name>
    <dbReference type="NCBI Taxonomy" id="240427"/>
    <lineage>
        <taxon>Bacteria</taxon>
        <taxon>Bacillati</taxon>
        <taxon>Bacillota</taxon>
        <taxon>Bacilli</taxon>
        <taxon>Lactobacillales</taxon>
        <taxon>Lactobacillaceae</taxon>
        <taxon>Secundilactobacillus</taxon>
    </lineage>
</organism>
<dbReference type="EMBL" id="CP014924">
    <property type="protein sequence ID" value="ANZ66660.1"/>
    <property type="molecule type" value="Genomic_DNA"/>
</dbReference>
<evidence type="ECO:0000256" key="6">
    <source>
        <dbReference type="HAMAP-Rule" id="MF_01216"/>
    </source>
</evidence>
<dbReference type="SUPFAM" id="SSF52218">
    <property type="entry name" value="Flavoproteins"/>
    <property type="match status" value="1"/>
</dbReference>
<dbReference type="Pfam" id="PF02525">
    <property type="entry name" value="Flavodoxin_2"/>
    <property type="match status" value="1"/>
</dbReference>
<dbReference type="PANTHER" id="PTHR43741">
    <property type="entry name" value="FMN-DEPENDENT NADH-AZOREDUCTASE 1"/>
    <property type="match status" value="1"/>
</dbReference>
<evidence type="ECO:0000256" key="1">
    <source>
        <dbReference type="ARBA" id="ARBA00022630"/>
    </source>
</evidence>
<dbReference type="PANTHER" id="PTHR43741:SF7">
    <property type="entry name" value="FMN-DEPENDENT NADH:QUINONE OXIDOREDUCTASE"/>
    <property type="match status" value="1"/>
</dbReference>
<feature type="domain" description="Flavodoxin-like fold" evidence="7">
    <location>
        <begin position="3"/>
        <end position="205"/>
    </location>
</feature>
<keyword evidence="9" id="KW-1185">Reference proteome</keyword>
<dbReference type="InterPro" id="IPR029039">
    <property type="entry name" value="Flavoprotein-like_sf"/>
</dbReference>
<keyword evidence="4 6" id="KW-0520">NAD</keyword>